<dbReference type="InterPro" id="IPR043136">
    <property type="entry name" value="B30.2/SPRY_sf"/>
</dbReference>
<protein>
    <recommendedName>
        <fullName evidence="2">B30.2/SPRY domain-containing protein</fullName>
    </recommendedName>
</protein>
<evidence type="ECO:0000313" key="4">
    <source>
        <dbReference type="Proteomes" id="UP001460270"/>
    </source>
</evidence>
<organism evidence="3 4">
    <name type="scientific">Mugilogobius chulae</name>
    <name type="common">yellowstripe goby</name>
    <dbReference type="NCBI Taxonomy" id="88201"/>
    <lineage>
        <taxon>Eukaryota</taxon>
        <taxon>Metazoa</taxon>
        <taxon>Chordata</taxon>
        <taxon>Craniata</taxon>
        <taxon>Vertebrata</taxon>
        <taxon>Euteleostomi</taxon>
        <taxon>Actinopterygii</taxon>
        <taxon>Neopterygii</taxon>
        <taxon>Teleostei</taxon>
        <taxon>Neoteleostei</taxon>
        <taxon>Acanthomorphata</taxon>
        <taxon>Gobiaria</taxon>
        <taxon>Gobiiformes</taxon>
        <taxon>Gobioidei</taxon>
        <taxon>Gobiidae</taxon>
        <taxon>Gobionellinae</taxon>
        <taxon>Mugilogobius</taxon>
    </lineage>
</organism>
<dbReference type="Gene3D" id="2.60.120.920">
    <property type="match status" value="1"/>
</dbReference>
<sequence length="228" mass="24909">MWRRIRRIQSIGTDSQDYCQVLSSTDLRGRCYWESWSLEICRGRVFCAAQQEGNNICDWISSQGACPQTEGRVLRQSGRVLRQSGRVLRQSGRVSGRVGVFLDSEAGVLSFYQILSDDKVSHIHTFSCCFSEELFPGFGLGWFFCDCAEAEQLSSPTFTSTAVSSSTVHPPNSSSDSSRSTSVSKASSSSPPVNTSDLNSDETTPPPQTRPPPLAPHTPASSNLQPSS</sequence>
<feature type="region of interest" description="Disordered" evidence="1">
    <location>
        <begin position="161"/>
        <end position="228"/>
    </location>
</feature>
<dbReference type="SUPFAM" id="SSF49899">
    <property type="entry name" value="Concanavalin A-like lectins/glucanases"/>
    <property type="match status" value="1"/>
</dbReference>
<name>A0AAW0MQK8_9GOBI</name>
<comment type="caution">
    <text evidence="3">The sequence shown here is derived from an EMBL/GenBank/DDBJ whole genome shotgun (WGS) entry which is preliminary data.</text>
</comment>
<dbReference type="Proteomes" id="UP001460270">
    <property type="component" value="Unassembled WGS sequence"/>
</dbReference>
<dbReference type="InterPro" id="IPR001870">
    <property type="entry name" value="B30.2/SPRY"/>
</dbReference>
<feature type="compositionally biased region" description="Low complexity" evidence="1">
    <location>
        <begin position="161"/>
        <end position="196"/>
    </location>
</feature>
<keyword evidence="4" id="KW-1185">Reference proteome</keyword>
<feature type="compositionally biased region" description="Pro residues" evidence="1">
    <location>
        <begin position="204"/>
        <end position="216"/>
    </location>
</feature>
<evidence type="ECO:0000256" key="1">
    <source>
        <dbReference type="SAM" id="MobiDB-lite"/>
    </source>
</evidence>
<reference evidence="4" key="1">
    <citation type="submission" date="2024-04" db="EMBL/GenBank/DDBJ databases">
        <title>Salinicola lusitanus LLJ914,a marine bacterium isolated from the Okinawa Trough.</title>
        <authorList>
            <person name="Li J."/>
        </authorList>
    </citation>
    <scope>NUCLEOTIDE SEQUENCE [LARGE SCALE GENOMIC DNA]</scope>
</reference>
<gene>
    <name evidence="3" type="ORF">WMY93_032536</name>
</gene>
<dbReference type="InterPro" id="IPR013320">
    <property type="entry name" value="ConA-like_dom_sf"/>
</dbReference>
<accession>A0AAW0MQK8</accession>
<evidence type="ECO:0000259" key="2">
    <source>
        <dbReference type="PROSITE" id="PS50188"/>
    </source>
</evidence>
<evidence type="ECO:0000313" key="3">
    <source>
        <dbReference type="EMBL" id="KAK7880823.1"/>
    </source>
</evidence>
<dbReference type="Pfam" id="PF00622">
    <property type="entry name" value="SPRY"/>
    <property type="match status" value="1"/>
</dbReference>
<dbReference type="EMBL" id="JBBPFD010000047">
    <property type="protein sequence ID" value="KAK7880823.1"/>
    <property type="molecule type" value="Genomic_DNA"/>
</dbReference>
<feature type="domain" description="B30.2/SPRY" evidence="2">
    <location>
        <begin position="1"/>
        <end position="157"/>
    </location>
</feature>
<proteinExistence type="predicted"/>
<dbReference type="InterPro" id="IPR003877">
    <property type="entry name" value="SPRY_dom"/>
</dbReference>
<dbReference type="PROSITE" id="PS50188">
    <property type="entry name" value="B302_SPRY"/>
    <property type="match status" value="1"/>
</dbReference>
<dbReference type="AlphaFoldDB" id="A0AAW0MQK8"/>